<sequence>MIRDTQAQDTVVKERQRSYKPLLIGLISVLVIAAALYTFASPQSNTSHSIARESVKIATVERGNLVRDIATTGFIVAANAPQVYSPTQGYVELLVNPGDTIAVGQVVARVKSPELANNLKQQQSELQRLEDELSRKELQVRRDKLALMRTLDMAKVTLDAAKREHRRALISIKDNLISQIDMEQAQDELARAKLAYKHAQQEVQIGEDTLAFELKSAHSDVTRQQLVVDDISRKVRELAIVAPVSGVVGNHFVQQQAAVAPSQALMTLVDLSAFEAELQVPESYANELGLGLEVELSIGSEQLMGELVSISPEVKDRQVSARVRFTQREGLRIRQNQRISARILLENREDVLMVRRGAFMNQGGFVAYRVNGDVAERIQIQTGASSMAAVELTAGAQQGDELVVSSYDVFNQAQRVLLR</sequence>
<evidence type="ECO:0000256" key="3">
    <source>
        <dbReference type="SAM" id="Coils"/>
    </source>
</evidence>
<proteinExistence type="predicted"/>
<keyword evidence="4" id="KW-1133">Transmembrane helix</keyword>
<dbReference type="Gene3D" id="2.40.30.170">
    <property type="match status" value="1"/>
</dbReference>
<keyword evidence="4" id="KW-0472">Membrane</keyword>
<evidence type="ECO:0000313" key="5">
    <source>
        <dbReference type="EMBL" id="KJZ01164.1"/>
    </source>
</evidence>
<dbReference type="PANTHER" id="PTHR32347:SF14">
    <property type="entry name" value="EFFLUX SYSTEM COMPONENT YKNX-RELATED"/>
    <property type="match status" value="1"/>
</dbReference>
<dbReference type="PATRIC" id="fig|151081.8.peg.158"/>
<dbReference type="Gene3D" id="2.40.420.20">
    <property type="match status" value="1"/>
</dbReference>
<dbReference type="Gene3D" id="1.10.287.470">
    <property type="entry name" value="Helix hairpin bin"/>
    <property type="match status" value="1"/>
</dbReference>
<evidence type="ECO:0000256" key="1">
    <source>
        <dbReference type="ARBA" id="ARBA00004196"/>
    </source>
</evidence>
<gene>
    <name evidence="5" type="ORF">TW72_04810</name>
</gene>
<keyword evidence="2 3" id="KW-0175">Coiled coil</keyword>
<keyword evidence="4" id="KW-0812">Transmembrane</keyword>
<dbReference type="OrthoDB" id="5752864at2"/>
<dbReference type="InterPro" id="IPR050465">
    <property type="entry name" value="UPF0194_transport"/>
</dbReference>
<dbReference type="Proteomes" id="UP000033664">
    <property type="component" value="Unassembled WGS sequence"/>
</dbReference>
<feature type="coiled-coil region" evidence="3">
    <location>
        <begin position="112"/>
        <end position="146"/>
    </location>
</feature>
<dbReference type="AlphaFoldDB" id="A0A0F4Q1H1"/>
<dbReference type="Gene3D" id="2.40.50.100">
    <property type="match status" value="1"/>
</dbReference>
<dbReference type="GeneID" id="58227809"/>
<evidence type="ECO:0000256" key="2">
    <source>
        <dbReference type="ARBA" id="ARBA00023054"/>
    </source>
</evidence>
<reference evidence="5 6" key="1">
    <citation type="journal article" date="2015" name="BMC Genomics">
        <title>Genome mining reveals unlocked bioactive potential of marine Gram-negative bacteria.</title>
        <authorList>
            <person name="Machado H."/>
            <person name="Sonnenschein E.C."/>
            <person name="Melchiorsen J."/>
            <person name="Gram L."/>
        </authorList>
    </citation>
    <scope>NUCLEOTIDE SEQUENCE [LARGE SCALE GENOMIC DNA]</scope>
    <source>
        <strain evidence="5 6">S3137</strain>
    </source>
</reference>
<protein>
    <submittedName>
        <fullName evidence="5">RND transporter MFP subunit</fullName>
    </submittedName>
</protein>
<dbReference type="GO" id="GO:0030313">
    <property type="term" value="C:cell envelope"/>
    <property type="evidence" value="ECO:0007669"/>
    <property type="project" value="UniProtKB-SubCell"/>
</dbReference>
<name>A0A0F4Q1H1_9GAMM</name>
<accession>A0A0F4Q1H1</accession>
<evidence type="ECO:0000313" key="6">
    <source>
        <dbReference type="Proteomes" id="UP000033664"/>
    </source>
</evidence>
<dbReference type="EMBL" id="JXXZ01000004">
    <property type="protein sequence ID" value="KJZ01164.1"/>
    <property type="molecule type" value="Genomic_DNA"/>
</dbReference>
<dbReference type="PANTHER" id="PTHR32347">
    <property type="entry name" value="EFFLUX SYSTEM COMPONENT YKNX-RELATED"/>
    <property type="match status" value="1"/>
</dbReference>
<comment type="subcellular location">
    <subcellularLocation>
        <location evidence="1">Cell envelope</location>
    </subcellularLocation>
</comment>
<comment type="caution">
    <text evidence="5">The sequence shown here is derived from an EMBL/GenBank/DDBJ whole genome shotgun (WGS) entry which is preliminary data.</text>
</comment>
<dbReference type="eggNOG" id="COG0845">
    <property type="taxonomic scope" value="Bacteria"/>
</dbReference>
<keyword evidence="6" id="KW-1185">Reference proteome</keyword>
<feature type="transmembrane region" description="Helical" evidence="4">
    <location>
        <begin position="21"/>
        <end position="40"/>
    </location>
</feature>
<dbReference type="RefSeq" id="WP_045978150.1">
    <property type="nucleotide sequence ID" value="NZ_JXXY01000001.1"/>
</dbReference>
<organism evidence="5 6">
    <name type="scientific">Pseudoalteromonas ruthenica</name>
    <dbReference type="NCBI Taxonomy" id="151081"/>
    <lineage>
        <taxon>Bacteria</taxon>
        <taxon>Pseudomonadati</taxon>
        <taxon>Pseudomonadota</taxon>
        <taxon>Gammaproteobacteria</taxon>
        <taxon>Alteromonadales</taxon>
        <taxon>Pseudoalteromonadaceae</taxon>
        <taxon>Pseudoalteromonas</taxon>
    </lineage>
</organism>
<evidence type="ECO:0000256" key="4">
    <source>
        <dbReference type="SAM" id="Phobius"/>
    </source>
</evidence>